<dbReference type="Gene3D" id="1.10.510.10">
    <property type="entry name" value="Transferase(Phosphotransferase) domain 1"/>
    <property type="match status" value="1"/>
</dbReference>
<dbReference type="InterPro" id="IPR000719">
    <property type="entry name" value="Prot_kinase_dom"/>
</dbReference>
<sequence>MSKLIYRRYLECLVLNNIQFFPIQDVDQSTSCIKLSLVKILNYMQQQLKNLHQLANQRMRQTCCKNQVELKEFHKQSSGLTNDNKRFLIEPLLPSSLLDLAKSRTLSLPLIMTIGLRVIEILEQVHKNNILHLDIKPENIMLSYLISNDQYSQSLD</sequence>
<dbReference type="GO" id="GO:0005634">
    <property type="term" value="C:nucleus"/>
    <property type="evidence" value="ECO:0000318"/>
    <property type="project" value="GO_Central"/>
</dbReference>
<protein>
    <recommendedName>
        <fullName evidence="2">Casein kinase I</fullName>
        <ecNumber evidence="1">2.7.11.1</ecNumber>
    </recommendedName>
</protein>
<organism evidence="4 5">
    <name type="scientific">Paramecium tetraurelia</name>
    <dbReference type="NCBI Taxonomy" id="5888"/>
    <lineage>
        <taxon>Eukaryota</taxon>
        <taxon>Sar</taxon>
        <taxon>Alveolata</taxon>
        <taxon>Ciliophora</taxon>
        <taxon>Intramacronucleata</taxon>
        <taxon>Oligohymenophorea</taxon>
        <taxon>Peniculida</taxon>
        <taxon>Parameciidae</taxon>
        <taxon>Paramecium</taxon>
    </lineage>
</organism>
<dbReference type="GO" id="GO:0005524">
    <property type="term" value="F:ATP binding"/>
    <property type="evidence" value="ECO:0007669"/>
    <property type="project" value="InterPro"/>
</dbReference>
<dbReference type="EC" id="2.7.11.1" evidence="1"/>
<dbReference type="GO" id="GO:0007165">
    <property type="term" value="P:signal transduction"/>
    <property type="evidence" value="ECO:0000318"/>
    <property type="project" value="GO_Central"/>
</dbReference>
<dbReference type="SUPFAM" id="SSF56112">
    <property type="entry name" value="Protein kinase-like (PK-like)"/>
    <property type="match status" value="1"/>
</dbReference>
<dbReference type="OrthoDB" id="296580at2759"/>
<dbReference type="PANTHER" id="PTHR11909">
    <property type="entry name" value="CASEIN KINASE-RELATED"/>
    <property type="match status" value="1"/>
</dbReference>
<dbReference type="Proteomes" id="UP000000600">
    <property type="component" value="Unassembled WGS sequence"/>
</dbReference>
<name>A0BQN6_PARTE</name>
<dbReference type="GO" id="GO:0004674">
    <property type="term" value="F:protein serine/threonine kinase activity"/>
    <property type="evidence" value="ECO:0000318"/>
    <property type="project" value="GO_Central"/>
</dbReference>
<dbReference type="GO" id="GO:0006897">
    <property type="term" value="P:endocytosis"/>
    <property type="evidence" value="ECO:0000318"/>
    <property type="project" value="GO_Central"/>
</dbReference>
<dbReference type="AlphaFoldDB" id="A0BQN6"/>
<reference evidence="4 5" key="1">
    <citation type="journal article" date="2006" name="Nature">
        <title>Global trends of whole-genome duplications revealed by the ciliate Paramecium tetraurelia.</title>
        <authorList>
            <consortium name="Genoscope"/>
            <person name="Aury J.-M."/>
            <person name="Jaillon O."/>
            <person name="Duret L."/>
            <person name="Noel B."/>
            <person name="Jubin C."/>
            <person name="Porcel B.M."/>
            <person name="Segurens B."/>
            <person name="Daubin V."/>
            <person name="Anthouard V."/>
            <person name="Aiach N."/>
            <person name="Arnaiz O."/>
            <person name="Billaut A."/>
            <person name="Beisson J."/>
            <person name="Blanc I."/>
            <person name="Bouhouche K."/>
            <person name="Camara F."/>
            <person name="Duharcourt S."/>
            <person name="Guigo R."/>
            <person name="Gogendeau D."/>
            <person name="Katinka M."/>
            <person name="Keller A.-M."/>
            <person name="Kissmehl R."/>
            <person name="Klotz C."/>
            <person name="Koll F."/>
            <person name="Le Moue A."/>
            <person name="Lepere C."/>
            <person name="Malinsky S."/>
            <person name="Nowacki M."/>
            <person name="Nowak J.K."/>
            <person name="Plattner H."/>
            <person name="Poulain J."/>
            <person name="Ruiz F."/>
            <person name="Serrano V."/>
            <person name="Zagulski M."/>
            <person name="Dessen P."/>
            <person name="Betermier M."/>
            <person name="Weissenbach J."/>
            <person name="Scarpelli C."/>
            <person name="Schachter V."/>
            <person name="Sperling L."/>
            <person name="Meyer E."/>
            <person name="Cohen J."/>
            <person name="Wincker P."/>
        </authorList>
    </citation>
    <scope>NUCLEOTIDE SEQUENCE [LARGE SCALE GENOMIC DNA]</scope>
    <source>
        <strain evidence="4 5">Stock d4-2</strain>
    </source>
</reference>
<dbReference type="InterPro" id="IPR011009">
    <property type="entry name" value="Kinase-like_dom_sf"/>
</dbReference>
<dbReference type="GeneID" id="5014040"/>
<evidence type="ECO:0000259" key="3">
    <source>
        <dbReference type="PROSITE" id="PS50011"/>
    </source>
</evidence>
<dbReference type="InterPro" id="IPR008271">
    <property type="entry name" value="Ser/Thr_kinase_AS"/>
</dbReference>
<keyword evidence="5" id="KW-1185">Reference proteome</keyword>
<dbReference type="InterPro" id="IPR050235">
    <property type="entry name" value="CK1_Ser-Thr_kinase"/>
</dbReference>
<dbReference type="PROSITE" id="PS00108">
    <property type="entry name" value="PROTEIN_KINASE_ST"/>
    <property type="match status" value="1"/>
</dbReference>
<evidence type="ECO:0000256" key="1">
    <source>
        <dbReference type="ARBA" id="ARBA00012513"/>
    </source>
</evidence>
<evidence type="ECO:0000313" key="5">
    <source>
        <dbReference type="Proteomes" id="UP000000600"/>
    </source>
</evidence>
<dbReference type="HOGENOM" id="CLU_1690123_0_0_1"/>
<dbReference type="InParanoid" id="A0BQN6"/>
<dbReference type="PROSITE" id="PS50011">
    <property type="entry name" value="PROTEIN_KINASE_DOM"/>
    <property type="match status" value="1"/>
</dbReference>
<evidence type="ECO:0000256" key="2">
    <source>
        <dbReference type="ARBA" id="ARBA00023860"/>
    </source>
</evidence>
<feature type="domain" description="Protein kinase" evidence="3">
    <location>
        <begin position="1"/>
        <end position="156"/>
    </location>
</feature>
<dbReference type="EMBL" id="CT868010">
    <property type="protein sequence ID" value="CAK60853.1"/>
    <property type="molecule type" value="Genomic_DNA"/>
</dbReference>
<gene>
    <name evidence="4" type="ORF">GSPATT00031082001</name>
</gene>
<dbReference type="RefSeq" id="XP_001428251.1">
    <property type="nucleotide sequence ID" value="XM_001428214.1"/>
</dbReference>
<dbReference type="KEGG" id="ptm:GSPATT00031082001"/>
<proteinExistence type="predicted"/>
<dbReference type="GO" id="GO:0005737">
    <property type="term" value="C:cytoplasm"/>
    <property type="evidence" value="ECO:0000318"/>
    <property type="project" value="GO_Central"/>
</dbReference>
<dbReference type="Pfam" id="PF00069">
    <property type="entry name" value="Pkinase"/>
    <property type="match status" value="1"/>
</dbReference>
<evidence type="ECO:0000313" key="4">
    <source>
        <dbReference type="EMBL" id="CAK60853.1"/>
    </source>
</evidence>
<accession>A0BQN6</accession>